<evidence type="ECO:0000313" key="2">
    <source>
        <dbReference type="Proteomes" id="UP000659767"/>
    </source>
</evidence>
<accession>A0ABQ2TE02</accession>
<sequence>MGWNSLQCSGIRPAADRVIDRVGPVLALQPRERFARDTVLIVDGPLVPTRDRTMAVLTKNYRYSTDHQADIDAGPRRVVVVGRPLSGNRYDSTAWDESGDKAVVG</sequence>
<gene>
    <name evidence="1" type="ORF">GCM10010253_38930</name>
</gene>
<evidence type="ECO:0000313" key="1">
    <source>
        <dbReference type="EMBL" id="GGS60570.1"/>
    </source>
</evidence>
<name>A0ABQ2TE02_STRBA</name>
<comment type="caution">
    <text evidence="1">The sequence shown here is derived from an EMBL/GenBank/DDBJ whole genome shotgun (WGS) entry which is preliminary data.</text>
</comment>
<organism evidence="1 2">
    <name type="scientific">Streptomyces badius</name>
    <dbReference type="NCBI Taxonomy" id="1941"/>
    <lineage>
        <taxon>Bacteria</taxon>
        <taxon>Bacillati</taxon>
        <taxon>Actinomycetota</taxon>
        <taxon>Actinomycetes</taxon>
        <taxon>Kitasatosporales</taxon>
        <taxon>Streptomycetaceae</taxon>
        <taxon>Streptomyces</taxon>
    </lineage>
</organism>
<dbReference type="EMBL" id="BMSZ01000011">
    <property type="protein sequence ID" value="GGS60570.1"/>
    <property type="molecule type" value="Genomic_DNA"/>
</dbReference>
<proteinExistence type="predicted"/>
<protein>
    <submittedName>
        <fullName evidence="1">Uncharacterized protein</fullName>
    </submittedName>
</protein>
<dbReference type="Proteomes" id="UP000659767">
    <property type="component" value="Unassembled WGS sequence"/>
</dbReference>
<reference evidence="2" key="1">
    <citation type="journal article" date="2019" name="Int. J. Syst. Evol. Microbiol.">
        <title>The Global Catalogue of Microorganisms (GCM) 10K type strain sequencing project: providing services to taxonomists for standard genome sequencing and annotation.</title>
        <authorList>
            <consortium name="The Broad Institute Genomics Platform"/>
            <consortium name="The Broad Institute Genome Sequencing Center for Infectious Disease"/>
            <person name="Wu L."/>
            <person name="Ma J."/>
        </authorList>
    </citation>
    <scope>NUCLEOTIDE SEQUENCE [LARGE SCALE GENOMIC DNA]</scope>
    <source>
        <strain evidence="2">JCM 4350</strain>
    </source>
</reference>
<keyword evidence="2" id="KW-1185">Reference proteome</keyword>